<proteinExistence type="inferred from homology"/>
<reference evidence="5 6" key="1">
    <citation type="submission" date="2020-02" db="EMBL/GenBank/DDBJ databases">
        <title>Draft genome sequence of Haematococcus lacustris strain NIES-144.</title>
        <authorList>
            <person name="Morimoto D."/>
            <person name="Nakagawa S."/>
            <person name="Yoshida T."/>
            <person name="Sawayama S."/>
        </authorList>
    </citation>
    <scope>NUCLEOTIDE SEQUENCE [LARGE SCALE GENOMIC DNA]</scope>
    <source>
        <strain evidence="5 6">NIES-144</strain>
    </source>
</reference>
<dbReference type="PANTHER" id="PTHR12103">
    <property type="entry name" value="5'-NUCLEOTIDASE DOMAIN-CONTAINING"/>
    <property type="match status" value="1"/>
</dbReference>
<protein>
    <recommendedName>
        <fullName evidence="7">HAD family hydrolase</fullName>
    </recommendedName>
</protein>
<evidence type="ECO:0000256" key="2">
    <source>
        <dbReference type="ARBA" id="ARBA00022723"/>
    </source>
</evidence>
<dbReference type="GO" id="GO:0008253">
    <property type="term" value="F:5'-nucleotidase activity"/>
    <property type="evidence" value="ECO:0007669"/>
    <property type="project" value="TreeGrafter"/>
</dbReference>
<comment type="caution">
    <text evidence="5">The sequence shown here is derived from an EMBL/GenBank/DDBJ whole genome shotgun (WGS) entry which is preliminary data.</text>
</comment>
<dbReference type="GO" id="GO:0046872">
    <property type="term" value="F:metal ion binding"/>
    <property type="evidence" value="ECO:0007669"/>
    <property type="project" value="UniProtKB-KW"/>
</dbReference>
<gene>
    <name evidence="5" type="ORF">HaLaN_13489</name>
</gene>
<dbReference type="Gene3D" id="3.40.50.1000">
    <property type="entry name" value="HAD superfamily/HAD-like"/>
    <property type="match status" value="1"/>
</dbReference>
<evidence type="ECO:0000256" key="1">
    <source>
        <dbReference type="ARBA" id="ARBA00009589"/>
    </source>
</evidence>
<evidence type="ECO:0008006" key="7">
    <source>
        <dbReference type="Google" id="ProtNLM"/>
    </source>
</evidence>
<keyword evidence="2" id="KW-0479">Metal-binding</keyword>
<evidence type="ECO:0000313" key="5">
    <source>
        <dbReference type="EMBL" id="GFH16963.1"/>
    </source>
</evidence>
<dbReference type="Proteomes" id="UP000485058">
    <property type="component" value="Unassembled WGS sequence"/>
</dbReference>
<sequence>VLYVGDHIYTDAALAKINFRWRTALIIRELEEEIDSLALGRPHRDQLKEMMNKKELVGDVFNQLRLARQRFVAGHNNLQSFDDEDGVNETLAQLLMVMEALDESIGPMLEQDGQHFN</sequence>
<dbReference type="InterPro" id="IPR008380">
    <property type="entry name" value="HAD-SF_hydro_IG_5-nucl"/>
</dbReference>
<dbReference type="EMBL" id="BLLF01001077">
    <property type="protein sequence ID" value="GFH16963.1"/>
    <property type="molecule type" value="Genomic_DNA"/>
</dbReference>
<dbReference type="PANTHER" id="PTHR12103:SF22">
    <property type="entry name" value="HAD-SUPERFAMILY HYDROLASE, SUBFAMILY IG, 5'-NUCLEOTIDASE"/>
    <property type="match status" value="1"/>
</dbReference>
<comment type="similarity">
    <text evidence="1">Belongs to the 5'(3')-deoxyribonucleotidase family.</text>
</comment>
<accession>A0A699Z304</accession>
<dbReference type="AlphaFoldDB" id="A0A699Z304"/>
<keyword evidence="3" id="KW-0378">Hydrolase</keyword>
<dbReference type="Pfam" id="PF05761">
    <property type="entry name" value="5_nucleotid"/>
    <property type="match status" value="1"/>
</dbReference>
<dbReference type="SUPFAM" id="SSF56784">
    <property type="entry name" value="HAD-like"/>
    <property type="match status" value="1"/>
</dbReference>
<evidence type="ECO:0000256" key="3">
    <source>
        <dbReference type="ARBA" id="ARBA00022801"/>
    </source>
</evidence>
<keyword evidence="4" id="KW-0460">Magnesium</keyword>
<dbReference type="InterPro" id="IPR036412">
    <property type="entry name" value="HAD-like_sf"/>
</dbReference>
<feature type="non-terminal residue" evidence="5">
    <location>
        <position position="117"/>
    </location>
</feature>
<organism evidence="5 6">
    <name type="scientific">Haematococcus lacustris</name>
    <name type="common">Green alga</name>
    <name type="synonym">Haematococcus pluvialis</name>
    <dbReference type="NCBI Taxonomy" id="44745"/>
    <lineage>
        <taxon>Eukaryota</taxon>
        <taxon>Viridiplantae</taxon>
        <taxon>Chlorophyta</taxon>
        <taxon>core chlorophytes</taxon>
        <taxon>Chlorophyceae</taxon>
        <taxon>CS clade</taxon>
        <taxon>Chlamydomonadales</taxon>
        <taxon>Haematococcaceae</taxon>
        <taxon>Haematococcus</taxon>
    </lineage>
</organism>
<feature type="non-terminal residue" evidence="5">
    <location>
        <position position="1"/>
    </location>
</feature>
<dbReference type="InterPro" id="IPR023214">
    <property type="entry name" value="HAD_sf"/>
</dbReference>
<evidence type="ECO:0000313" key="6">
    <source>
        <dbReference type="Proteomes" id="UP000485058"/>
    </source>
</evidence>
<name>A0A699Z304_HAELA</name>
<keyword evidence="6" id="KW-1185">Reference proteome</keyword>
<evidence type="ECO:0000256" key="4">
    <source>
        <dbReference type="ARBA" id="ARBA00022842"/>
    </source>
</evidence>